<sequence>MDPSLAMTVCNNYNRLKKSLKTAARSFVKQSLKMESEPKLTLKILGCPVKHQLLREHLQGKRSVEVMEVYGHKINTIYNPTPDYTLVLQGIICFILMKHKSGFSWNGGFSIGDIEVINGNIFIITKPPQKFTDLEKLIEAMEKDFLTYAELFLDQPITMVLSSDHHKAHQVDGQYHVPYLTEFHELFKDMRNYCRIWSNDDLAESFRDLIRHHPFLKPPLVIAHFLSEIYSAWRSHDLEDADMIFKAIADEYAGWMCSLNLDNSMVYAVLTFKVKKMVAIRKEKESKGIIPEEDEEPWPPNLGSMVEFIRHLFNHGPDYSKEEGNLRLVQHEDGKIVPYGDKKPQKQLMRTLEETEVAAAVGVAKFVCKLILRLVETKCILGTWLLPMWKAYKNSSSSSTSIDERAMEQWDKWWQPDEEADEDDEE</sequence>
<dbReference type="EnsemblPlants" id="PNT69755">
    <property type="protein sequence ID" value="PNT69755"/>
    <property type="gene ID" value="BRADI_3g60968v3"/>
</dbReference>
<proteinExistence type="predicted"/>
<dbReference type="InParanoid" id="A0A2K2D643"/>
<dbReference type="Proteomes" id="UP000008810">
    <property type="component" value="Chromosome 3"/>
</dbReference>
<name>A0A2K2D643_BRADI</name>
<dbReference type="OrthoDB" id="10552910at2759"/>
<evidence type="ECO:0000313" key="2">
    <source>
        <dbReference type="EnsemblPlants" id="PNT69755"/>
    </source>
</evidence>
<dbReference type="AlphaFoldDB" id="A0A2K2D643"/>
<reference evidence="1 2" key="1">
    <citation type="journal article" date="2010" name="Nature">
        <title>Genome sequencing and analysis of the model grass Brachypodium distachyon.</title>
        <authorList>
            <consortium name="International Brachypodium Initiative"/>
        </authorList>
    </citation>
    <scope>NUCLEOTIDE SEQUENCE [LARGE SCALE GENOMIC DNA]</scope>
    <source>
        <strain evidence="1 2">Bd21</strain>
    </source>
</reference>
<accession>A0A2K2D643</accession>
<dbReference type="Gramene" id="PNT69755">
    <property type="protein sequence ID" value="PNT69755"/>
    <property type="gene ID" value="BRADI_3g60968v3"/>
</dbReference>
<organism evidence="1">
    <name type="scientific">Brachypodium distachyon</name>
    <name type="common">Purple false brome</name>
    <name type="synonym">Trachynia distachya</name>
    <dbReference type="NCBI Taxonomy" id="15368"/>
    <lineage>
        <taxon>Eukaryota</taxon>
        <taxon>Viridiplantae</taxon>
        <taxon>Streptophyta</taxon>
        <taxon>Embryophyta</taxon>
        <taxon>Tracheophyta</taxon>
        <taxon>Spermatophyta</taxon>
        <taxon>Magnoliopsida</taxon>
        <taxon>Liliopsida</taxon>
        <taxon>Poales</taxon>
        <taxon>Poaceae</taxon>
        <taxon>BOP clade</taxon>
        <taxon>Pooideae</taxon>
        <taxon>Stipodae</taxon>
        <taxon>Brachypodieae</taxon>
        <taxon>Brachypodium</taxon>
    </lineage>
</organism>
<evidence type="ECO:0000313" key="1">
    <source>
        <dbReference type="EMBL" id="PNT69755.1"/>
    </source>
</evidence>
<dbReference type="EMBL" id="CM000882">
    <property type="protein sequence ID" value="PNT69755.1"/>
    <property type="molecule type" value="Genomic_DNA"/>
</dbReference>
<reference evidence="1" key="2">
    <citation type="submission" date="2017-06" db="EMBL/GenBank/DDBJ databases">
        <title>WGS assembly of Brachypodium distachyon.</title>
        <authorList>
            <consortium name="The International Brachypodium Initiative"/>
            <person name="Lucas S."/>
            <person name="Harmon-Smith M."/>
            <person name="Lail K."/>
            <person name="Tice H."/>
            <person name="Grimwood J."/>
            <person name="Bruce D."/>
            <person name="Barry K."/>
            <person name="Shu S."/>
            <person name="Lindquist E."/>
            <person name="Wang M."/>
            <person name="Pitluck S."/>
            <person name="Vogel J.P."/>
            <person name="Garvin D.F."/>
            <person name="Mockler T.C."/>
            <person name="Schmutz J."/>
            <person name="Rokhsar D."/>
            <person name="Bevan M.W."/>
        </authorList>
    </citation>
    <scope>NUCLEOTIDE SEQUENCE</scope>
    <source>
        <strain evidence="1">Bd21</strain>
    </source>
</reference>
<gene>
    <name evidence="1" type="ORF">BRADI_3g60968v3</name>
</gene>
<evidence type="ECO:0000313" key="3">
    <source>
        <dbReference type="Proteomes" id="UP000008810"/>
    </source>
</evidence>
<reference evidence="2" key="3">
    <citation type="submission" date="2018-08" db="UniProtKB">
        <authorList>
            <consortium name="EnsemblPlants"/>
        </authorList>
    </citation>
    <scope>IDENTIFICATION</scope>
    <source>
        <strain evidence="2">cv. Bd21</strain>
    </source>
</reference>
<protein>
    <submittedName>
        <fullName evidence="1 2">Uncharacterized protein</fullName>
    </submittedName>
</protein>
<keyword evidence="3" id="KW-1185">Reference proteome</keyword>